<evidence type="ECO:0000256" key="1">
    <source>
        <dbReference type="SAM" id="MobiDB-lite"/>
    </source>
</evidence>
<feature type="region of interest" description="Disordered" evidence="1">
    <location>
        <begin position="58"/>
        <end position="79"/>
    </location>
</feature>
<name>A0ABY7JWX4_9ACTN</name>
<sequence>MVLIGLLLLALACLILGLVLASAAWLIGSLVASVAAAFALWQTRERIGSGAASAAHTARAAPAASAPPTAPAKAEAASAADETGLDQDYLARRAAWFAEGTRSGDVWVIDGRPDYHRAGCGLLGGTDAEPIPRSQAVEDGFTPCGTCTPDAVAEPPPDAVWVVDGRPRYHRSDCMIISGQQAEAVPYAQASADGFMPCALCEPDAARA</sequence>
<dbReference type="RefSeq" id="WP_269443343.1">
    <property type="nucleotide sequence ID" value="NZ_CP097463.1"/>
</dbReference>
<dbReference type="Proteomes" id="UP001164693">
    <property type="component" value="Chromosome"/>
</dbReference>
<reference evidence="2" key="1">
    <citation type="submission" date="2022-05" db="EMBL/GenBank/DDBJ databases">
        <title>Jatrophihabitans sp. SB3-54 whole genome sequence.</title>
        <authorList>
            <person name="Suh M.K."/>
            <person name="Eom M.K."/>
            <person name="Kim J.S."/>
            <person name="Kim H.S."/>
            <person name="Do H.E."/>
            <person name="Shin Y.K."/>
            <person name="Lee J.-S."/>
        </authorList>
    </citation>
    <scope>NUCLEOTIDE SEQUENCE</scope>
    <source>
        <strain evidence="2">SB3-54</strain>
    </source>
</reference>
<evidence type="ECO:0008006" key="4">
    <source>
        <dbReference type="Google" id="ProtNLM"/>
    </source>
</evidence>
<gene>
    <name evidence="2" type="ORF">M6B22_20120</name>
</gene>
<evidence type="ECO:0000313" key="2">
    <source>
        <dbReference type="EMBL" id="WAX56808.1"/>
    </source>
</evidence>
<keyword evidence="3" id="KW-1185">Reference proteome</keyword>
<dbReference type="EMBL" id="CP097463">
    <property type="protein sequence ID" value="WAX56808.1"/>
    <property type="molecule type" value="Genomic_DNA"/>
</dbReference>
<protein>
    <recommendedName>
        <fullName evidence="4">Ada DNA repair metal-binding domain-containing protein</fullName>
    </recommendedName>
</protein>
<accession>A0ABY7JWX4</accession>
<evidence type="ECO:0000313" key="3">
    <source>
        <dbReference type="Proteomes" id="UP001164693"/>
    </source>
</evidence>
<organism evidence="2 3">
    <name type="scientific">Jatrophihabitans cynanchi</name>
    <dbReference type="NCBI Taxonomy" id="2944128"/>
    <lineage>
        <taxon>Bacteria</taxon>
        <taxon>Bacillati</taxon>
        <taxon>Actinomycetota</taxon>
        <taxon>Actinomycetes</taxon>
        <taxon>Jatrophihabitantales</taxon>
        <taxon>Jatrophihabitantaceae</taxon>
        <taxon>Jatrophihabitans</taxon>
    </lineage>
</organism>
<proteinExistence type="predicted"/>